<comment type="similarity">
    <text evidence="2">Belongs to the bacterial solute-binding protein 2 family.</text>
</comment>
<dbReference type="InterPro" id="IPR025997">
    <property type="entry name" value="SBP_2_dom"/>
</dbReference>
<comment type="caution">
    <text evidence="5">The sequence shown here is derived from an EMBL/GenBank/DDBJ whole genome shotgun (WGS) entry which is preliminary data.</text>
</comment>
<dbReference type="EMBL" id="MLBF01000007">
    <property type="protein sequence ID" value="OLN32736.1"/>
    <property type="molecule type" value="Genomic_DNA"/>
</dbReference>
<dbReference type="PANTHER" id="PTHR46847">
    <property type="entry name" value="D-ALLOSE-BINDING PERIPLASMIC PROTEIN-RELATED"/>
    <property type="match status" value="1"/>
</dbReference>
<keyword evidence="6" id="KW-1185">Reference proteome</keyword>
<proteinExistence type="inferred from homology"/>
<dbReference type="Gene3D" id="3.40.50.2300">
    <property type="match status" value="2"/>
</dbReference>
<dbReference type="STRING" id="1888891.DSOL_1487"/>
<dbReference type="InterPro" id="IPR028082">
    <property type="entry name" value="Peripla_BP_I"/>
</dbReference>
<evidence type="ECO:0000256" key="3">
    <source>
        <dbReference type="ARBA" id="ARBA00022729"/>
    </source>
</evidence>
<organism evidence="5 6">
    <name type="scientific">Desulfosporosinus metallidurans</name>
    <dbReference type="NCBI Taxonomy" id="1888891"/>
    <lineage>
        <taxon>Bacteria</taxon>
        <taxon>Bacillati</taxon>
        <taxon>Bacillota</taxon>
        <taxon>Clostridia</taxon>
        <taxon>Eubacteriales</taxon>
        <taxon>Desulfitobacteriaceae</taxon>
        <taxon>Desulfosporosinus</taxon>
    </lineage>
</organism>
<dbReference type="PANTHER" id="PTHR46847:SF1">
    <property type="entry name" value="D-ALLOSE-BINDING PERIPLASMIC PROTEIN-RELATED"/>
    <property type="match status" value="1"/>
</dbReference>
<evidence type="ECO:0000256" key="1">
    <source>
        <dbReference type="ARBA" id="ARBA00004196"/>
    </source>
</evidence>
<dbReference type="Proteomes" id="UP000186102">
    <property type="component" value="Unassembled WGS sequence"/>
</dbReference>
<dbReference type="Pfam" id="PF13407">
    <property type="entry name" value="Peripla_BP_4"/>
    <property type="match status" value="1"/>
</dbReference>
<comment type="subcellular location">
    <subcellularLocation>
        <location evidence="1">Cell envelope</location>
    </subcellularLocation>
</comment>
<accession>A0A1Q8QZJ6</accession>
<sequence length="291" mass="30846">MVTFMSGLEFWKSTFKGFQDAGKLYGIKTVYTGAQQFDINQQVSVLEEVIAKKPAGIAITAVNGKALAGPINKAIAQGIPVVVFDSDSPDSNRNIIVQTGNESAGRVAADTLAKNIGSSGEVAVLYVAGTPTLEQRAAGFKAEMQEKYPNIKVVASGNYSGEQMDANKAAAGIIQANPNLKGIFAGNSPGALGAIVAVKEANKKNQVKVVGFDADNSLLDAIKAGDAVATIAQGSYNMGYWSMNFLFQEKHELMNPVDGWKKNGINPLPSYVDTGVNIITKDNADLFYTKK</sequence>
<reference evidence="5 6" key="1">
    <citation type="submission" date="2016-09" db="EMBL/GenBank/DDBJ databases">
        <title>Complete genome of Desulfosporosinus sp. OL.</title>
        <authorList>
            <person name="Mardanov A."/>
            <person name="Beletsky A."/>
            <person name="Panova A."/>
            <person name="Karnachuk O."/>
            <person name="Ravin N."/>
        </authorList>
    </citation>
    <scope>NUCLEOTIDE SEQUENCE [LARGE SCALE GENOMIC DNA]</scope>
    <source>
        <strain evidence="5 6">OL</strain>
    </source>
</reference>
<evidence type="ECO:0000313" key="6">
    <source>
        <dbReference type="Proteomes" id="UP000186102"/>
    </source>
</evidence>
<keyword evidence="3" id="KW-0732">Signal</keyword>
<feature type="domain" description="Periplasmic binding protein" evidence="4">
    <location>
        <begin position="8"/>
        <end position="247"/>
    </location>
</feature>
<name>A0A1Q8QZJ6_9FIRM</name>
<dbReference type="SUPFAM" id="SSF53822">
    <property type="entry name" value="Periplasmic binding protein-like I"/>
    <property type="match status" value="1"/>
</dbReference>
<evidence type="ECO:0000313" key="5">
    <source>
        <dbReference type="EMBL" id="OLN32736.1"/>
    </source>
</evidence>
<protein>
    <submittedName>
        <fullName evidence="5">ABC transporter sugar-binding protein</fullName>
    </submittedName>
</protein>
<dbReference type="AlphaFoldDB" id="A0A1Q8QZJ6"/>
<evidence type="ECO:0000256" key="2">
    <source>
        <dbReference type="ARBA" id="ARBA00007639"/>
    </source>
</evidence>
<gene>
    <name evidence="5" type="ORF">DSOL_1487</name>
</gene>
<evidence type="ECO:0000259" key="4">
    <source>
        <dbReference type="Pfam" id="PF13407"/>
    </source>
</evidence>
<dbReference type="GO" id="GO:0030246">
    <property type="term" value="F:carbohydrate binding"/>
    <property type="evidence" value="ECO:0007669"/>
    <property type="project" value="UniProtKB-ARBA"/>
</dbReference>
<dbReference type="GO" id="GO:0030313">
    <property type="term" value="C:cell envelope"/>
    <property type="evidence" value="ECO:0007669"/>
    <property type="project" value="UniProtKB-SubCell"/>
</dbReference>